<feature type="non-terminal residue" evidence="2">
    <location>
        <position position="1"/>
    </location>
</feature>
<feature type="domain" description="HNH nuclease" evidence="1">
    <location>
        <begin position="36"/>
        <end position="75"/>
    </location>
</feature>
<evidence type="ECO:0000259" key="1">
    <source>
        <dbReference type="Pfam" id="PF13392"/>
    </source>
</evidence>
<dbReference type="SUPFAM" id="SSF54060">
    <property type="entry name" value="His-Me finger endonucleases"/>
    <property type="match status" value="1"/>
</dbReference>
<dbReference type="InterPro" id="IPR003615">
    <property type="entry name" value="HNH_nuc"/>
</dbReference>
<reference evidence="2" key="1">
    <citation type="journal article" date="2015" name="Nature">
        <title>Complex archaea that bridge the gap between prokaryotes and eukaryotes.</title>
        <authorList>
            <person name="Spang A."/>
            <person name="Saw J.H."/>
            <person name="Jorgensen S.L."/>
            <person name="Zaremba-Niedzwiedzka K."/>
            <person name="Martijn J."/>
            <person name="Lind A.E."/>
            <person name="van Eijk R."/>
            <person name="Schleper C."/>
            <person name="Guy L."/>
            <person name="Ettema T.J."/>
        </authorList>
    </citation>
    <scope>NUCLEOTIDE SEQUENCE</scope>
</reference>
<sequence length="96" mass="11208">FRPYQGIVLGNHGHLMSRKPNHPNRNKNNQVPFASIIMEEFLGRYLRPDEMVHHMDENPLNNDISNLRLMTIGEHVTLHNSLKERDSYGRFTKALS</sequence>
<protein>
    <recommendedName>
        <fullName evidence="1">HNH nuclease domain-containing protein</fullName>
    </recommendedName>
</protein>
<proteinExistence type="predicted"/>
<organism evidence="2">
    <name type="scientific">marine sediment metagenome</name>
    <dbReference type="NCBI Taxonomy" id="412755"/>
    <lineage>
        <taxon>unclassified sequences</taxon>
        <taxon>metagenomes</taxon>
        <taxon>ecological metagenomes</taxon>
    </lineage>
</organism>
<dbReference type="AlphaFoldDB" id="A0A0F9I0D4"/>
<accession>A0A0F9I0D4</accession>
<dbReference type="InterPro" id="IPR044925">
    <property type="entry name" value="His-Me_finger_sf"/>
</dbReference>
<dbReference type="Gene3D" id="3.90.75.20">
    <property type="match status" value="1"/>
</dbReference>
<gene>
    <name evidence="2" type="ORF">LCGC14_1935630</name>
</gene>
<dbReference type="EMBL" id="LAZR01020857">
    <property type="protein sequence ID" value="KKL87350.1"/>
    <property type="molecule type" value="Genomic_DNA"/>
</dbReference>
<evidence type="ECO:0000313" key="2">
    <source>
        <dbReference type="EMBL" id="KKL87350.1"/>
    </source>
</evidence>
<dbReference type="Pfam" id="PF13392">
    <property type="entry name" value="HNH_3"/>
    <property type="match status" value="1"/>
</dbReference>
<comment type="caution">
    <text evidence="2">The sequence shown here is derived from an EMBL/GenBank/DDBJ whole genome shotgun (WGS) entry which is preliminary data.</text>
</comment>
<name>A0A0F9I0D4_9ZZZZ</name>